<keyword evidence="3" id="KW-1185">Reference proteome</keyword>
<dbReference type="AlphaFoldDB" id="A0A2S7IP80"/>
<proteinExistence type="predicted"/>
<dbReference type="Proteomes" id="UP000239590">
    <property type="component" value="Unassembled WGS sequence"/>
</dbReference>
<comment type="caution">
    <text evidence="2">The sequence shown here is derived from an EMBL/GenBank/DDBJ whole genome shotgun (WGS) entry which is preliminary data.</text>
</comment>
<keyword evidence="1" id="KW-0812">Transmembrane</keyword>
<protein>
    <recommendedName>
        <fullName evidence="4">DUF502 domain-containing protein</fullName>
    </recommendedName>
</protein>
<dbReference type="OrthoDB" id="9789516at2"/>
<feature type="transmembrane region" description="Helical" evidence="1">
    <location>
        <begin position="12"/>
        <end position="34"/>
    </location>
</feature>
<evidence type="ECO:0008006" key="4">
    <source>
        <dbReference type="Google" id="ProtNLM"/>
    </source>
</evidence>
<reference evidence="3" key="1">
    <citation type="submission" date="2018-02" db="EMBL/GenBank/DDBJ databases">
        <title>Genome sequencing of Solimonas sp. HR-BB.</title>
        <authorList>
            <person name="Lee Y."/>
            <person name="Jeon C.O."/>
        </authorList>
    </citation>
    <scope>NUCLEOTIDE SEQUENCE [LARGE SCALE GENOMIC DNA]</scope>
    <source>
        <strain evidence="3">HR-U</strain>
    </source>
</reference>
<feature type="transmembrane region" description="Helical" evidence="1">
    <location>
        <begin position="54"/>
        <end position="82"/>
    </location>
</feature>
<dbReference type="PANTHER" id="PTHR31876:SF26">
    <property type="entry name" value="PROTEIN LIKE COV 2"/>
    <property type="match status" value="1"/>
</dbReference>
<evidence type="ECO:0000313" key="3">
    <source>
        <dbReference type="Proteomes" id="UP000239590"/>
    </source>
</evidence>
<keyword evidence="1" id="KW-0472">Membrane</keyword>
<name>A0A2S7IP80_9BACT</name>
<organism evidence="2 3">
    <name type="scientific">Siphonobacter curvatus</name>
    <dbReference type="NCBI Taxonomy" id="2094562"/>
    <lineage>
        <taxon>Bacteria</taxon>
        <taxon>Pseudomonadati</taxon>
        <taxon>Bacteroidota</taxon>
        <taxon>Cytophagia</taxon>
        <taxon>Cytophagales</taxon>
        <taxon>Cytophagaceae</taxon>
        <taxon>Siphonobacter</taxon>
    </lineage>
</organism>
<dbReference type="Pfam" id="PF04367">
    <property type="entry name" value="DUF502"/>
    <property type="match status" value="1"/>
</dbReference>
<dbReference type="RefSeq" id="WP_104711013.1">
    <property type="nucleotide sequence ID" value="NZ_PTRA01000001.1"/>
</dbReference>
<evidence type="ECO:0000256" key="1">
    <source>
        <dbReference type="SAM" id="Phobius"/>
    </source>
</evidence>
<dbReference type="PANTHER" id="PTHR31876">
    <property type="entry name" value="COV-LIKE PROTEIN 1"/>
    <property type="match status" value="1"/>
</dbReference>
<dbReference type="EMBL" id="PTRA01000001">
    <property type="protein sequence ID" value="PQA59486.1"/>
    <property type="molecule type" value="Genomic_DNA"/>
</dbReference>
<evidence type="ECO:0000313" key="2">
    <source>
        <dbReference type="EMBL" id="PQA59486.1"/>
    </source>
</evidence>
<keyword evidence="1" id="KW-1133">Transmembrane helix</keyword>
<dbReference type="InterPro" id="IPR007462">
    <property type="entry name" value="COV1-like"/>
</dbReference>
<gene>
    <name evidence="2" type="ORF">C5O19_07520</name>
</gene>
<accession>A0A2S7IP80</accession>
<sequence length="194" mass="21862">MKKRIINRFVSYFIRGLLLIAPLFFTGYILYQAFLYLDGLIPVGIGTGENQVRLWGVGMVIVLAIVFLVGFLGSTFVIIPVFNLFEEFINRLPLVRIIYSSLKDLTSAFVGDKKKFNQPVLVKMDTNTELYRLGFLTQSDLSEWDLPGSVAVYFPQSYAFSGHLFILPKEHVKPVKANATEVMKFIVSGGVSIH</sequence>